<dbReference type="AlphaFoldDB" id="A0A1Y2M3D2"/>
<evidence type="ECO:0000313" key="1">
    <source>
        <dbReference type="EMBL" id="OSS50551.1"/>
    </source>
</evidence>
<dbReference type="OMA" id="LVATHQY"/>
<proteinExistence type="predicted"/>
<dbReference type="Proteomes" id="UP000193240">
    <property type="component" value="Unassembled WGS sequence"/>
</dbReference>
<dbReference type="InParanoid" id="A0A1Y2M3D2"/>
<organism evidence="1 2">
    <name type="scientific">Epicoccum nigrum</name>
    <name type="common">Soil fungus</name>
    <name type="synonym">Epicoccum purpurascens</name>
    <dbReference type="NCBI Taxonomy" id="105696"/>
    <lineage>
        <taxon>Eukaryota</taxon>
        <taxon>Fungi</taxon>
        <taxon>Dikarya</taxon>
        <taxon>Ascomycota</taxon>
        <taxon>Pezizomycotina</taxon>
        <taxon>Dothideomycetes</taxon>
        <taxon>Pleosporomycetidae</taxon>
        <taxon>Pleosporales</taxon>
        <taxon>Pleosporineae</taxon>
        <taxon>Didymellaceae</taxon>
        <taxon>Epicoccum</taxon>
    </lineage>
</organism>
<accession>A0A1Y2M3D2</accession>
<keyword evidence="2" id="KW-1185">Reference proteome</keyword>
<reference evidence="1 2" key="1">
    <citation type="journal article" date="2017" name="Genome Announc.">
        <title>Genome sequence of the saprophytic ascomycete Epicoccum nigrum ICMP 19927 strain isolated from New Zealand.</title>
        <authorList>
            <person name="Fokin M."/>
            <person name="Fleetwood D."/>
            <person name="Weir B.S."/>
            <person name="Villas-Boas S.G."/>
        </authorList>
    </citation>
    <scope>NUCLEOTIDE SEQUENCE [LARGE SCALE GENOMIC DNA]</scope>
    <source>
        <strain evidence="1 2">ICMP 19927</strain>
    </source>
</reference>
<evidence type="ECO:0000313" key="2">
    <source>
        <dbReference type="Proteomes" id="UP000193240"/>
    </source>
</evidence>
<name>A0A1Y2M3D2_EPING</name>
<gene>
    <name evidence="1" type="ORF">B5807_04901</name>
</gene>
<sequence length="232" mass="25927">MICCFIHSGSLPSWYRTDRYHASDNGSQACKSTAIERFGKPAGPDVLLLVGNGANKFICVLAESILRQLGPRWESLLSAQAMHAKRFLPMFHDPARGQTKTVNLRDEHSNAIRLILLVATHQYQKLPKMLDFPEIVLLARTVERYGAHSLLVGYVDDWLTPYRNKLISPGYEGWLLIAHQFGYEDEYRKLARFLAMNCGIDEAGKQLLTPGSGAIMEGLFPLEIHGTLAASV</sequence>
<dbReference type="EMBL" id="KZ107842">
    <property type="protein sequence ID" value="OSS50551.1"/>
    <property type="molecule type" value="Genomic_DNA"/>
</dbReference>
<protein>
    <submittedName>
        <fullName evidence="1">Uncharacterized protein</fullName>
    </submittedName>
</protein>
<dbReference type="STRING" id="105696.A0A1Y2M3D2"/>